<protein>
    <submittedName>
        <fullName evidence="1">Uncharacterized protein</fullName>
    </submittedName>
</protein>
<dbReference type="AlphaFoldDB" id="A0A0E9RDK2"/>
<proteinExistence type="predicted"/>
<reference evidence="1" key="2">
    <citation type="journal article" date="2015" name="Fish Shellfish Immunol.">
        <title>Early steps in the European eel (Anguilla anguilla)-Vibrio vulnificus interaction in the gills: Role of the RtxA13 toxin.</title>
        <authorList>
            <person name="Callol A."/>
            <person name="Pajuelo D."/>
            <person name="Ebbesson L."/>
            <person name="Teles M."/>
            <person name="MacKenzie S."/>
            <person name="Amaro C."/>
        </authorList>
    </citation>
    <scope>NUCLEOTIDE SEQUENCE</scope>
</reference>
<organism evidence="1">
    <name type="scientific">Anguilla anguilla</name>
    <name type="common">European freshwater eel</name>
    <name type="synonym">Muraena anguilla</name>
    <dbReference type="NCBI Taxonomy" id="7936"/>
    <lineage>
        <taxon>Eukaryota</taxon>
        <taxon>Metazoa</taxon>
        <taxon>Chordata</taxon>
        <taxon>Craniata</taxon>
        <taxon>Vertebrata</taxon>
        <taxon>Euteleostomi</taxon>
        <taxon>Actinopterygii</taxon>
        <taxon>Neopterygii</taxon>
        <taxon>Teleostei</taxon>
        <taxon>Anguilliformes</taxon>
        <taxon>Anguillidae</taxon>
        <taxon>Anguilla</taxon>
    </lineage>
</organism>
<accession>A0A0E9RDK2</accession>
<sequence>MLLSRAIYSLRSLYNTLPH</sequence>
<reference evidence="1" key="1">
    <citation type="submission" date="2014-11" db="EMBL/GenBank/DDBJ databases">
        <authorList>
            <person name="Amaro Gonzalez C."/>
        </authorList>
    </citation>
    <scope>NUCLEOTIDE SEQUENCE</scope>
</reference>
<name>A0A0E9RDK2_ANGAN</name>
<evidence type="ECO:0000313" key="1">
    <source>
        <dbReference type="EMBL" id="JAH26403.1"/>
    </source>
</evidence>
<dbReference type="EMBL" id="GBXM01082174">
    <property type="protein sequence ID" value="JAH26403.1"/>
    <property type="molecule type" value="Transcribed_RNA"/>
</dbReference>